<sequence length="349" mass="36798">MKRVVLVGVGMVADTHVAAMAASDAVELYGVLSANADRAEAFAAKCADIHGMDAPKVFENMEAVVADDQVDFVDICTPPNARLDLVQVLVAARVPVLMEKPIERTAEAAETIVRLCEEADVPLGIVFQHRMRESSQAMAGLLARGALGDLALVEIAVPWWRPQAYYDEPGRGTYSRDGGGVMISQAIHTLDLALTLTGPVSKVQAMTATTKLHSMESEDFVTAGLVFDTGVPGSFVASTASFPGHPESIALHGTKGSATLKSGQLTVDWQDGSSEVIGEAGGTGGGADPMAFTHEWHQGVLEDFAAALDEGRPPAASGRDALMVHRLIAALTLSSEQERAIHLSDLEQS</sequence>
<dbReference type="Proteomes" id="UP000239480">
    <property type="component" value="Unassembled WGS sequence"/>
</dbReference>
<evidence type="ECO:0000313" key="3">
    <source>
        <dbReference type="EMBL" id="PRY21843.1"/>
    </source>
</evidence>
<proteinExistence type="predicted"/>
<name>A0A2T0RL59_9RHOB</name>
<keyword evidence="4" id="KW-1185">Reference proteome</keyword>
<dbReference type="InterPro" id="IPR036291">
    <property type="entry name" value="NAD(P)-bd_dom_sf"/>
</dbReference>
<evidence type="ECO:0000259" key="2">
    <source>
        <dbReference type="Pfam" id="PF22725"/>
    </source>
</evidence>
<feature type="domain" description="GFO/IDH/MocA-like oxidoreductase" evidence="2">
    <location>
        <begin position="136"/>
        <end position="258"/>
    </location>
</feature>
<dbReference type="SUPFAM" id="SSF55347">
    <property type="entry name" value="Glyceraldehyde-3-phosphate dehydrogenase-like, C-terminal domain"/>
    <property type="match status" value="1"/>
</dbReference>
<dbReference type="Gene3D" id="3.30.360.10">
    <property type="entry name" value="Dihydrodipicolinate Reductase, domain 2"/>
    <property type="match status" value="1"/>
</dbReference>
<comment type="caution">
    <text evidence="3">The sequence shown here is derived from an EMBL/GenBank/DDBJ whole genome shotgun (WGS) entry which is preliminary data.</text>
</comment>
<dbReference type="PANTHER" id="PTHR43249">
    <property type="entry name" value="UDP-N-ACETYL-2-AMINO-2-DEOXY-D-GLUCURONATE OXIDASE"/>
    <property type="match status" value="1"/>
</dbReference>
<dbReference type="EMBL" id="PVTD01000008">
    <property type="protein sequence ID" value="PRY21843.1"/>
    <property type="molecule type" value="Genomic_DNA"/>
</dbReference>
<dbReference type="RefSeq" id="WP_106206407.1">
    <property type="nucleotide sequence ID" value="NZ_PVTD01000008.1"/>
</dbReference>
<dbReference type="AlphaFoldDB" id="A0A2T0RL59"/>
<dbReference type="InterPro" id="IPR000683">
    <property type="entry name" value="Gfo/Idh/MocA-like_OxRdtase_N"/>
</dbReference>
<dbReference type="SUPFAM" id="SSF51735">
    <property type="entry name" value="NAD(P)-binding Rossmann-fold domains"/>
    <property type="match status" value="1"/>
</dbReference>
<dbReference type="InterPro" id="IPR052515">
    <property type="entry name" value="Gfo/Idh/MocA_Oxidoreductase"/>
</dbReference>
<dbReference type="Pfam" id="PF22725">
    <property type="entry name" value="GFO_IDH_MocA_C3"/>
    <property type="match status" value="1"/>
</dbReference>
<reference evidence="3 4" key="1">
    <citation type="submission" date="2018-03" db="EMBL/GenBank/DDBJ databases">
        <title>Genomic Encyclopedia of Archaeal and Bacterial Type Strains, Phase II (KMG-II): from individual species to whole genera.</title>
        <authorList>
            <person name="Goeker M."/>
        </authorList>
    </citation>
    <scope>NUCLEOTIDE SEQUENCE [LARGE SCALE GENOMIC DNA]</scope>
    <source>
        <strain evidence="3 4">DSM 29328</strain>
    </source>
</reference>
<organism evidence="3 4">
    <name type="scientific">Aliiruegeria haliotis</name>
    <dbReference type="NCBI Taxonomy" id="1280846"/>
    <lineage>
        <taxon>Bacteria</taxon>
        <taxon>Pseudomonadati</taxon>
        <taxon>Pseudomonadota</taxon>
        <taxon>Alphaproteobacteria</taxon>
        <taxon>Rhodobacterales</taxon>
        <taxon>Roseobacteraceae</taxon>
        <taxon>Aliiruegeria</taxon>
    </lineage>
</organism>
<dbReference type="Gene3D" id="3.40.50.720">
    <property type="entry name" value="NAD(P)-binding Rossmann-like Domain"/>
    <property type="match status" value="1"/>
</dbReference>
<dbReference type="Pfam" id="PF01408">
    <property type="entry name" value="GFO_IDH_MocA"/>
    <property type="match status" value="1"/>
</dbReference>
<feature type="domain" description="Gfo/Idh/MocA-like oxidoreductase N-terminal" evidence="1">
    <location>
        <begin position="3"/>
        <end position="123"/>
    </location>
</feature>
<dbReference type="OrthoDB" id="9815825at2"/>
<dbReference type="InterPro" id="IPR055170">
    <property type="entry name" value="GFO_IDH_MocA-like_dom"/>
</dbReference>
<dbReference type="GO" id="GO:0000166">
    <property type="term" value="F:nucleotide binding"/>
    <property type="evidence" value="ECO:0007669"/>
    <property type="project" value="InterPro"/>
</dbReference>
<gene>
    <name evidence="3" type="ORF">CLV78_108115</name>
</gene>
<protein>
    <submittedName>
        <fullName evidence="3">Putative dehydrogenase</fullName>
    </submittedName>
</protein>
<evidence type="ECO:0000313" key="4">
    <source>
        <dbReference type="Proteomes" id="UP000239480"/>
    </source>
</evidence>
<evidence type="ECO:0000259" key="1">
    <source>
        <dbReference type="Pfam" id="PF01408"/>
    </source>
</evidence>
<accession>A0A2T0RL59</accession>
<dbReference type="PANTHER" id="PTHR43249:SF1">
    <property type="entry name" value="D-GLUCOSIDE 3-DEHYDROGENASE"/>
    <property type="match status" value="1"/>
</dbReference>